<protein>
    <submittedName>
        <fullName evidence="2">Putative secreted protein</fullName>
    </submittedName>
</protein>
<sequence length="148" mass="15991">MTTTVDGGRSTAPGARVARVLLFAALLRARCTMVAHGEELRRNSLRWLPMMVRPVSGPSPAGWLPDSPPAAAAAITMEPAWLALELRLGAYDVRHLESDRSPATGSLSSPSDWAAALGEMLGVRAYPPRSPRICDISEPRRLPVAPRW</sequence>
<accession>A0A2M4D7D0</accession>
<name>A0A2M4D7D0_ANODA</name>
<evidence type="ECO:0000256" key="1">
    <source>
        <dbReference type="SAM" id="SignalP"/>
    </source>
</evidence>
<keyword evidence="1" id="KW-0732">Signal</keyword>
<dbReference type="EMBL" id="GGFL01009271">
    <property type="protein sequence ID" value="MBW73449.1"/>
    <property type="molecule type" value="Transcribed_RNA"/>
</dbReference>
<reference evidence="2" key="1">
    <citation type="submission" date="2018-01" db="EMBL/GenBank/DDBJ databases">
        <title>An insight into the sialome of Amazonian anophelines.</title>
        <authorList>
            <person name="Ribeiro J.M."/>
            <person name="Scarpassa V."/>
            <person name="Calvo E."/>
        </authorList>
    </citation>
    <scope>NUCLEOTIDE SEQUENCE</scope>
</reference>
<proteinExistence type="predicted"/>
<dbReference type="AlphaFoldDB" id="A0A2M4D7D0"/>
<feature type="chain" id="PRO_5014979876" evidence="1">
    <location>
        <begin position="38"/>
        <end position="148"/>
    </location>
</feature>
<evidence type="ECO:0000313" key="2">
    <source>
        <dbReference type="EMBL" id="MBW73449.1"/>
    </source>
</evidence>
<feature type="signal peptide" evidence="1">
    <location>
        <begin position="1"/>
        <end position="37"/>
    </location>
</feature>
<organism evidence="2">
    <name type="scientific">Anopheles darlingi</name>
    <name type="common">Mosquito</name>
    <dbReference type="NCBI Taxonomy" id="43151"/>
    <lineage>
        <taxon>Eukaryota</taxon>
        <taxon>Metazoa</taxon>
        <taxon>Ecdysozoa</taxon>
        <taxon>Arthropoda</taxon>
        <taxon>Hexapoda</taxon>
        <taxon>Insecta</taxon>
        <taxon>Pterygota</taxon>
        <taxon>Neoptera</taxon>
        <taxon>Endopterygota</taxon>
        <taxon>Diptera</taxon>
        <taxon>Nematocera</taxon>
        <taxon>Culicoidea</taxon>
        <taxon>Culicidae</taxon>
        <taxon>Anophelinae</taxon>
        <taxon>Anopheles</taxon>
    </lineage>
</organism>